<dbReference type="Gene3D" id="3.10.20.90">
    <property type="entry name" value="Phosphatidylinositol 3-kinase Catalytic Subunit, Chain A, domain 1"/>
    <property type="match status" value="1"/>
</dbReference>
<dbReference type="Gene3D" id="6.20.240.20">
    <property type="match status" value="1"/>
</dbReference>
<keyword evidence="7 15" id="KW-0547">Nucleotide-binding</keyword>
<dbReference type="SMART" id="SM00324">
    <property type="entry name" value="RhoGAP"/>
    <property type="match status" value="1"/>
</dbReference>
<keyword evidence="12 15" id="KW-0518">Myosin</keyword>
<feature type="region of interest" description="Disordered" evidence="16">
    <location>
        <begin position="760"/>
        <end position="797"/>
    </location>
</feature>
<feature type="region of interest" description="Disordered" evidence="16">
    <location>
        <begin position="1240"/>
        <end position="1298"/>
    </location>
</feature>
<evidence type="ECO:0000256" key="13">
    <source>
        <dbReference type="ARBA" id="ARBA00023175"/>
    </source>
</evidence>
<evidence type="ECO:0000256" key="7">
    <source>
        <dbReference type="ARBA" id="ARBA00022741"/>
    </source>
</evidence>
<feature type="region of interest" description="Disordered" evidence="16">
    <location>
        <begin position="2045"/>
        <end position="2078"/>
    </location>
</feature>
<dbReference type="PROSITE" id="PS51456">
    <property type="entry name" value="MYOSIN_MOTOR"/>
    <property type="match status" value="1"/>
</dbReference>
<dbReference type="GO" id="GO:0051015">
    <property type="term" value="F:actin filament binding"/>
    <property type="evidence" value="ECO:0007669"/>
    <property type="project" value="TreeGrafter"/>
</dbReference>
<dbReference type="InterPro" id="IPR000048">
    <property type="entry name" value="IQ_motif_EF-hand-BS"/>
</dbReference>
<keyword evidence="5" id="KW-0479">Metal-binding</keyword>
<feature type="domain" description="Ras-associating" evidence="18">
    <location>
        <begin position="8"/>
        <end position="106"/>
    </location>
</feature>
<evidence type="ECO:0000256" key="14">
    <source>
        <dbReference type="ARBA" id="ARBA00023203"/>
    </source>
</evidence>
<feature type="domain" description="Phorbol-ester/DAG-type" evidence="17">
    <location>
        <begin position="1725"/>
        <end position="1774"/>
    </location>
</feature>
<name>A0A9P0B035_BRAAE</name>
<dbReference type="FunFam" id="1.10.10.820:FF:000001">
    <property type="entry name" value="Myosin heavy chain"/>
    <property type="match status" value="1"/>
</dbReference>
<dbReference type="InterPro" id="IPR046349">
    <property type="entry name" value="C1-like_sf"/>
</dbReference>
<evidence type="ECO:0000256" key="4">
    <source>
        <dbReference type="ARBA" id="ARBA00022490"/>
    </source>
</evidence>
<dbReference type="PRINTS" id="PR00193">
    <property type="entry name" value="MYOSINHEAVY"/>
</dbReference>
<keyword evidence="11" id="KW-0175">Coiled coil</keyword>
<dbReference type="InterPro" id="IPR001609">
    <property type="entry name" value="Myosin_head_motor_dom-like"/>
</dbReference>
<dbReference type="InterPro" id="IPR029071">
    <property type="entry name" value="Ubiquitin-like_domsf"/>
</dbReference>
<keyword evidence="14 15" id="KW-0009">Actin-binding</keyword>
<feature type="compositionally biased region" description="Low complexity" evidence="16">
    <location>
        <begin position="1244"/>
        <end position="1262"/>
    </location>
</feature>
<reference evidence="21" key="1">
    <citation type="submission" date="2021-12" db="EMBL/GenBank/DDBJ databases">
        <authorList>
            <person name="King R."/>
        </authorList>
    </citation>
    <scope>NUCLEOTIDE SEQUENCE</scope>
</reference>
<dbReference type="InterPro" id="IPR000198">
    <property type="entry name" value="RhoGAP_dom"/>
</dbReference>
<dbReference type="GO" id="GO:0009653">
    <property type="term" value="P:anatomical structure morphogenesis"/>
    <property type="evidence" value="ECO:0007669"/>
    <property type="project" value="UniProtKB-ARBA"/>
</dbReference>
<evidence type="ECO:0000256" key="5">
    <source>
        <dbReference type="ARBA" id="ARBA00022723"/>
    </source>
</evidence>
<dbReference type="GO" id="GO:0005737">
    <property type="term" value="C:cytoplasm"/>
    <property type="evidence" value="ECO:0007669"/>
    <property type="project" value="UniProtKB-SubCell"/>
</dbReference>
<dbReference type="PROSITE" id="PS50238">
    <property type="entry name" value="RHOGAP"/>
    <property type="match status" value="1"/>
</dbReference>
<feature type="domain" description="Myosin motor" evidence="20">
    <location>
        <begin position="135"/>
        <end position="1003"/>
    </location>
</feature>
<feature type="compositionally biased region" description="Polar residues" evidence="16">
    <location>
        <begin position="1263"/>
        <end position="1278"/>
    </location>
</feature>
<dbReference type="GO" id="GO:0016459">
    <property type="term" value="C:myosin complex"/>
    <property type="evidence" value="ECO:0007669"/>
    <property type="project" value="UniProtKB-KW"/>
</dbReference>
<feature type="domain" description="Rho-GAP" evidence="19">
    <location>
        <begin position="1789"/>
        <end position="1977"/>
    </location>
</feature>
<gene>
    <name evidence="21" type="ORF">MELIAE_LOCUS4822</name>
</gene>
<dbReference type="GO" id="GO:0005524">
    <property type="term" value="F:ATP binding"/>
    <property type="evidence" value="ECO:0007669"/>
    <property type="project" value="UniProtKB-UniRule"/>
</dbReference>
<evidence type="ECO:0000313" key="21">
    <source>
        <dbReference type="EMBL" id="CAH0552646.1"/>
    </source>
</evidence>
<comment type="subcellular location">
    <subcellularLocation>
        <location evidence="1">Cytoplasm</location>
    </subcellularLocation>
</comment>
<dbReference type="CDD" id="cd20805">
    <property type="entry name" value="C1_DGK_rpt2"/>
    <property type="match status" value="1"/>
</dbReference>
<feature type="compositionally biased region" description="Polar residues" evidence="16">
    <location>
        <begin position="760"/>
        <end position="776"/>
    </location>
</feature>
<keyword evidence="6" id="KW-0677">Repeat</keyword>
<keyword evidence="10 15" id="KW-0067">ATP-binding</keyword>
<dbReference type="InterPro" id="IPR000159">
    <property type="entry name" value="RA_dom"/>
</dbReference>
<evidence type="ECO:0000259" key="20">
    <source>
        <dbReference type="PROSITE" id="PS51456"/>
    </source>
</evidence>
<evidence type="ECO:0000256" key="1">
    <source>
        <dbReference type="ARBA" id="ARBA00004496"/>
    </source>
</evidence>
<dbReference type="SUPFAM" id="SSF57889">
    <property type="entry name" value="Cysteine-rich domain"/>
    <property type="match status" value="2"/>
</dbReference>
<dbReference type="Gene3D" id="1.20.120.720">
    <property type="entry name" value="Myosin VI head, motor domain, U50 subdomain"/>
    <property type="match status" value="1"/>
</dbReference>
<dbReference type="SMART" id="SM00314">
    <property type="entry name" value="RA"/>
    <property type="match status" value="1"/>
</dbReference>
<dbReference type="Pfam" id="PF00612">
    <property type="entry name" value="IQ"/>
    <property type="match status" value="3"/>
</dbReference>
<dbReference type="InterPro" id="IPR046987">
    <property type="entry name" value="Myo9"/>
</dbReference>
<protein>
    <submittedName>
        <fullName evidence="21">Uncharacterized protein</fullName>
    </submittedName>
</protein>
<feature type="binding site" evidence="15">
    <location>
        <begin position="229"/>
        <end position="236"/>
    </location>
    <ligand>
        <name>ATP</name>
        <dbReference type="ChEBI" id="CHEBI:30616"/>
    </ligand>
</feature>
<dbReference type="Gene3D" id="1.10.10.820">
    <property type="match status" value="1"/>
</dbReference>
<feature type="region of interest" description="Disordered" evidence="16">
    <location>
        <begin position="1336"/>
        <end position="1367"/>
    </location>
</feature>
<feature type="compositionally biased region" description="Polar residues" evidence="16">
    <location>
        <begin position="2045"/>
        <end position="2054"/>
    </location>
</feature>
<evidence type="ECO:0000256" key="10">
    <source>
        <dbReference type="ARBA" id="ARBA00022840"/>
    </source>
</evidence>
<dbReference type="InterPro" id="IPR027417">
    <property type="entry name" value="P-loop_NTPase"/>
</dbReference>
<dbReference type="GO" id="GO:0005096">
    <property type="term" value="F:GTPase activator activity"/>
    <property type="evidence" value="ECO:0007669"/>
    <property type="project" value="UniProtKB-KW"/>
</dbReference>
<dbReference type="FunFam" id="3.40.850.10:FF:000008">
    <property type="entry name" value="Putative unconventional myosin-IXa"/>
    <property type="match status" value="1"/>
</dbReference>
<feature type="compositionally biased region" description="Acidic residues" evidence="16">
    <location>
        <begin position="2057"/>
        <end position="2068"/>
    </location>
</feature>
<dbReference type="SUPFAM" id="SSF48350">
    <property type="entry name" value="GTPase activation domain, GAP"/>
    <property type="match status" value="1"/>
</dbReference>
<dbReference type="SUPFAM" id="SSF54236">
    <property type="entry name" value="Ubiquitin-like"/>
    <property type="match status" value="1"/>
</dbReference>
<evidence type="ECO:0000256" key="11">
    <source>
        <dbReference type="ARBA" id="ARBA00023054"/>
    </source>
</evidence>
<dbReference type="Pfam" id="PF00620">
    <property type="entry name" value="RhoGAP"/>
    <property type="match status" value="1"/>
</dbReference>
<dbReference type="InterPro" id="IPR008936">
    <property type="entry name" value="Rho_GTPase_activation_prot"/>
</dbReference>
<dbReference type="Gene3D" id="3.30.60.20">
    <property type="match status" value="2"/>
</dbReference>
<keyword evidence="8" id="KW-0863">Zinc-finger</keyword>
<dbReference type="PROSITE" id="PS00479">
    <property type="entry name" value="ZF_DAG_PE_1"/>
    <property type="match status" value="1"/>
</dbReference>
<feature type="compositionally biased region" description="Low complexity" evidence="16">
    <location>
        <begin position="1279"/>
        <end position="1290"/>
    </location>
</feature>
<accession>A0A9P0B035</accession>
<dbReference type="PANTHER" id="PTHR46184">
    <property type="entry name" value="UNCONVENTIONAL MYOSIN-IXB-LIKE PROTEIN"/>
    <property type="match status" value="1"/>
</dbReference>
<keyword evidence="3" id="KW-0343">GTPase activation</keyword>
<dbReference type="PROSITE" id="PS50096">
    <property type="entry name" value="IQ"/>
    <property type="match status" value="2"/>
</dbReference>
<dbReference type="GO" id="GO:0005884">
    <property type="term" value="C:actin filament"/>
    <property type="evidence" value="ECO:0007669"/>
    <property type="project" value="TreeGrafter"/>
</dbReference>
<evidence type="ECO:0000313" key="22">
    <source>
        <dbReference type="Proteomes" id="UP001154078"/>
    </source>
</evidence>
<dbReference type="SMART" id="SM00242">
    <property type="entry name" value="MYSc"/>
    <property type="match status" value="1"/>
</dbReference>
<dbReference type="Proteomes" id="UP001154078">
    <property type="component" value="Chromosome 3"/>
</dbReference>
<dbReference type="PROSITE" id="PS50200">
    <property type="entry name" value="RA"/>
    <property type="match status" value="1"/>
</dbReference>
<organism evidence="21 22">
    <name type="scientific">Brassicogethes aeneus</name>
    <name type="common">Rape pollen beetle</name>
    <name type="synonym">Meligethes aeneus</name>
    <dbReference type="NCBI Taxonomy" id="1431903"/>
    <lineage>
        <taxon>Eukaryota</taxon>
        <taxon>Metazoa</taxon>
        <taxon>Ecdysozoa</taxon>
        <taxon>Arthropoda</taxon>
        <taxon>Hexapoda</taxon>
        <taxon>Insecta</taxon>
        <taxon>Pterygota</taxon>
        <taxon>Neoptera</taxon>
        <taxon>Endopterygota</taxon>
        <taxon>Coleoptera</taxon>
        <taxon>Polyphaga</taxon>
        <taxon>Cucujiformia</taxon>
        <taxon>Nitidulidae</taxon>
        <taxon>Meligethinae</taxon>
        <taxon>Brassicogethes</taxon>
    </lineage>
</organism>
<dbReference type="Gene3D" id="1.20.58.530">
    <property type="match status" value="2"/>
</dbReference>
<evidence type="ECO:0000259" key="18">
    <source>
        <dbReference type="PROSITE" id="PS50200"/>
    </source>
</evidence>
<feature type="domain" description="Phorbol-ester/DAG-type" evidence="17">
    <location>
        <begin position="1485"/>
        <end position="1539"/>
    </location>
</feature>
<dbReference type="CDD" id="cd01779">
    <property type="entry name" value="RA_Myosin-IX"/>
    <property type="match status" value="1"/>
</dbReference>
<dbReference type="GO" id="GO:0008270">
    <property type="term" value="F:zinc ion binding"/>
    <property type="evidence" value="ECO:0007669"/>
    <property type="project" value="UniProtKB-KW"/>
</dbReference>
<dbReference type="GO" id="GO:0009888">
    <property type="term" value="P:tissue development"/>
    <property type="evidence" value="ECO:0007669"/>
    <property type="project" value="UniProtKB-ARBA"/>
</dbReference>
<dbReference type="GO" id="GO:0035556">
    <property type="term" value="P:intracellular signal transduction"/>
    <property type="evidence" value="ECO:0007669"/>
    <property type="project" value="InterPro"/>
</dbReference>
<dbReference type="GO" id="GO:0048731">
    <property type="term" value="P:system development"/>
    <property type="evidence" value="ECO:0007669"/>
    <property type="project" value="UniProtKB-ARBA"/>
</dbReference>
<evidence type="ECO:0000256" key="15">
    <source>
        <dbReference type="PROSITE-ProRule" id="PRU00782"/>
    </source>
</evidence>
<evidence type="ECO:0000256" key="12">
    <source>
        <dbReference type="ARBA" id="ARBA00023123"/>
    </source>
</evidence>
<dbReference type="GO" id="GO:0000146">
    <property type="term" value="F:microfilament motor activity"/>
    <property type="evidence" value="ECO:0007669"/>
    <property type="project" value="InterPro"/>
</dbReference>
<dbReference type="InterPro" id="IPR036023">
    <property type="entry name" value="MYSc_Myo9"/>
</dbReference>
<sequence>MMPSTENNRHIVQVYVGALSALYEALSVEASKQTTSEEIVSCIVDRLNLSEQSVYEIAEVIGYDFGQECKERSLSPTESPVQLMMLWPQNRSDNISYRFYLREKTNDFGCYENYVMDPQLIKDYFHRFLYQPKDREYPDLCQLPDLNELTLLDNLRARFVAGHIYTYVGSILIALNPFKFYPIYNPKYVKLYQNRRLGPNLPPHIFAVADTAYHCMLKDRKNQCIVISGESGSGKTESTNFLLHHLTALSQKGSHGSGVEQTILSAGPVLEAFGNAKTAHNNNSSRFGKFIQVNYKENGMVHGAVVQKYLLEKSRICSQGRNERNYHVFYYLLEGASVQEKKTLHLKSPDQYYYLNKSCLALDNVDENYEFSRLKQSMEMVGFTPEKQRRLFSVLSAVLLLGNVEFQPRKSAYHHDEAVGVKNPEVVALISELLRVKQETLMQALTAKRARASGETLVISYRLPEAIASRDAMAKCLYGALFDWIVLQVNHALLSKKDTLREHQGNSIGVLDIFGFEDFGVNNCFEQLCINYANEHLQYYFNQHVFKYEQEEYRKEDIRWNNIDFMDNTGCLQLIEGKPHGLLCLLDDQCNFPGATHETLLQKFNTVHKDNKFYKKPQKKEAAFIVEHYAGKVKYQATFMREKNLDLMRPDIVGVLKNSSMAFVRELVGADPVAVFRWAIVRAFFRAYFAFHEAGRKHRQGRVDGNKNNIQQRYQRNHIPNENLISKQRNTLSFNRIGRNNEHDVPSNNNRLSWPQLYQRNRSTNNNSIAKNNSQEEANRRKDAITTGNSPKSSGLERVLCPDEARAIQRANQIVMYVGGILHLISAGKNKSFRPRERSKKGLKNLQSVKTLAGRTGMTATNQGQLGKARKQPMTVTAQFQQSLHSLMDTLNQANPFFIRCIKSNANKISNEFDDETVQRQLRYTGMLETVRIRQAGFNVRVTYDEFIQLYRILLPKGLLSSQSDVRDFLAKLNLNRDNYQLGKSKVFLRESEKIKLDGKLHSQIIASIMTLQRWFRACLDRRRYSRTKQAVLTIQSYYRMYLAQREYKRLLSAIKIQRFWRVHKCQSEFNRVKQVVVGLQARCRGFLLRNSKMFQKNHDTKISKQIVSALPPHLKVKHGSSDEAFISKESSQEDLGIDQHYNRRVFCLDSDESSGIQEDDVDTTAHYNKTTLRSTLSLPTVTPGHKHTYYNYFPVNRDDDTKSEEKVPLSEIACALRKKIVQTKTIDYSDLDYRPMRKGSGDSLLSQRSLESQQSSDSQTSVTVRESIQPQPKLQKQSTSTTSETFSESGATQSAPPVIMEMFDPLMPLDSTCKYVPVSRTSITRSTFETKNLKSFPPIRRSKERDNNFLPRPDVYPFDKSPNKSEQILGVPEAPVRITRKSKRGHVKSCGEEVTDSISSTSENFPFLSTIDESKPSHNRLLPENLLNITPKRQRQNVPDLRRRNSDPATKLMVNDHPAALDTSATQTKNDYKYVNPNTFEMGGHVFRKVTRAPKDDNQCACCQEELDTFSNPGYKCNYCKRLVHTKCIQNKVLKEPCVVQARPGQDFGKSSRRKIRKHSRAPYDLQKAEDSKFNLTRTSEFTDREDRIINGPEEMKMMTQFITDKIMKIDGDNKKSSDVDKLFKHALREFKDNLVSMYSVKHGFDGFNVRYKDLIEIFNKAMDTVCQKEEKSNQCTDFPVTMGVNAFRGYMNEFMSSRAEEKPSKVKRKKEKKRKFEVTKYNSHTFHLTIINIPTACEICSSFFMWPLERGLVCQSCKLTCHKKCYRNAMQCKDSSLRGETRKVFGVELERLVNEENRIPAVIERLLKQIEISGLYTEGIYRKSGVSSKIKELKCRLEENVETVDFSGYHVHVLASVFKSFLREMPEPLLTFDCYENFITAANLSADTDRIATLYDILKKLPPSNYDLMERLMFHLARIALHEDTNRMSSASLAIVFAPCVLRTNKLVPAQDCLQDINSQTRCIETIIGAQLAKVRATLDDIDTLDTACQAATKRLSTLRSSKVFSPEELVTNMQPSPQSTEDEEHLLVDHINEIQKEKEHLTSTLPTLTHATSDDDMLSTDDGSQDDLTSIGEAKRVRAPVVRSVSSSEPRSAIPPPRVMRQLSSDIKTVAVEDVEDPIMV</sequence>
<dbReference type="SMART" id="SM00015">
    <property type="entry name" value="IQ"/>
    <property type="match status" value="4"/>
</dbReference>
<dbReference type="Pfam" id="PF00063">
    <property type="entry name" value="Myosin_head"/>
    <property type="match status" value="2"/>
</dbReference>
<evidence type="ECO:0000256" key="9">
    <source>
        <dbReference type="ARBA" id="ARBA00022833"/>
    </source>
</evidence>
<dbReference type="SMART" id="SM00109">
    <property type="entry name" value="C1"/>
    <property type="match status" value="2"/>
</dbReference>
<dbReference type="CDD" id="cd01385">
    <property type="entry name" value="MYSc_Myo9"/>
    <property type="match status" value="1"/>
</dbReference>
<dbReference type="Pfam" id="PF00788">
    <property type="entry name" value="RA"/>
    <property type="match status" value="1"/>
</dbReference>
<evidence type="ECO:0000256" key="6">
    <source>
        <dbReference type="ARBA" id="ARBA00022737"/>
    </source>
</evidence>
<comment type="similarity">
    <text evidence="2 15">Belongs to the TRAFAC class myosin-kinesin ATPase superfamily. Myosin family.</text>
</comment>
<dbReference type="InterPro" id="IPR036961">
    <property type="entry name" value="Kinesin_motor_dom_sf"/>
</dbReference>
<dbReference type="CDD" id="cd20818">
    <property type="entry name" value="C1_Myosin-IX"/>
    <property type="match status" value="1"/>
</dbReference>
<dbReference type="EMBL" id="OV121134">
    <property type="protein sequence ID" value="CAH0552646.1"/>
    <property type="molecule type" value="Genomic_DNA"/>
</dbReference>
<keyword evidence="13 15" id="KW-0505">Motor protein</keyword>
<dbReference type="Gene3D" id="3.40.850.10">
    <property type="entry name" value="Kinesin motor domain"/>
    <property type="match status" value="2"/>
</dbReference>
<dbReference type="SUPFAM" id="SSF52540">
    <property type="entry name" value="P-loop containing nucleoside triphosphate hydrolases"/>
    <property type="match status" value="1"/>
</dbReference>
<evidence type="ECO:0000259" key="17">
    <source>
        <dbReference type="PROSITE" id="PS50081"/>
    </source>
</evidence>
<evidence type="ECO:0000256" key="16">
    <source>
        <dbReference type="SAM" id="MobiDB-lite"/>
    </source>
</evidence>
<dbReference type="GO" id="GO:0048513">
    <property type="term" value="P:animal organ development"/>
    <property type="evidence" value="ECO:0007669"/>
    <property type="project" value="UniProtKB-ARBA"/>
</dbReference>
<dbReference type="OrthoDB" id="312459at2759"/>
<evidence type="ECO:0000256" key="8">
    <source>
        <dbReference type="ARBA" id="ARBA00022771"/>
    </source>
</evidence>
<dbReference type="InterPro" id="IPR002219">
    <property type="entry name" value="PKC_DAG/PE"/>
</dbReference>
<dbReference type="Gene3D" id="1.10.555.10">
    <property type="entry name" value="Rho GTPase activation protein"/>
    <property type="match status" value="1"/>
</dbReference>
<evidence type="ECO:0000256" key="3">
    <source>
        <dbReference type="ARBA" id="ARBA00022468"/>
    </source>
</evidence>
<dbReference type="PROSITE" id="PS50081">
    <property type="entry name" value="ZF_DAG_PE_2"/>
    <property type="match status" value="2"/>
</dbReference>
<evidence type="ECO:0000259" key="19">
    <source>
        <dbReference type="PROSITE" id="PS50238"/>
    </source>
</evidence>
<evidence type="ECO:0000256" key="2">
    <source>
        <dbReference type="ARBA" id="ARBA00008314"/>
    </source>
</evidence>
<proteinExistence type="inferred from homology"/>
<dbReference type="PANTHER" id="PTHR46184:SF5">
    <property type="entry name" value="UNCONVENTIONAL MYOSIN-IXA-LIKE"/>
    <property type="match status" value="1"/>
</dbReference>
<dbReference type="Gene3D" id="1.20.5.190">
    <property type="match status" value="2"/>
</dbReference>
<feature type="region of interest" description="Actin-binding" evidence="15">
    <location>
        <begin position="884"/>
        <end position="906"/>
    </location>
</feature>
<keyword evidence="9" id="KW-0862">Zinc</keyword>
<keyword evidence="4" id="KW-0963">Cytoplasm</keyword>
<keyword evidence="22" id="KW-1185">Reference proteome</keyword>